<organism evidence="1 2">
    <name type="scientific">Colletotrichum simmondsii</name>
    <dbReference type="NCBI Taxonomy" id="703756"/>
    <lineage>
        <taxon>Eukaryota</taxon>
        <taxon>Fungi</taxon>
        <taxon>Dikarya</taxon>
        <taxon>Ascomycota</taxon>
        <taxon>Pezizomycotina</taxon>
        <taxon>Sordariomycetes</taxon>
        <taxon>Hypocreomycetidae</taxon>
        <taxon>Glomerellales</taxon>
        <taxon>Glomerellaceae</taxon>
        <taxon>Colletotrichum</taxon>
        <taxon>Colletotrichum acutatum species complex</taxon>
    </lineage>
</organism>
<dbReference type="AlphaFoldDB" id="A0A135TK16"/>
<dbReference type="EMBL" id="JFBX01000132">
    <property type="protein sequence ID" value="KXH48419.1"/>
    <property type="molecule type" value="Genomic_DNA"/>
</dbReference>
<sequence length="137" mass="14838">MRTDQAGGEWDVRTHLDLRPMDGQPVIAGNHRPLPICMSYAATFDIRVQLLAPSDVVTNHSSIQSGAGWKGVRIHRTVTRDSTGAHGVSQNSTGAAFFSLSIFSIVRLKFCFSIIGSLQGEEGVDTARALKQSELGR</sequence>
<protein>
    <submittedName>
        <fullName evidence="1">Uncharacterized protein</fullName>
    </submittedName>
</protein>
<name>A0A135TK16_9PEZI</name>
<reference evidence="1 2" key="1">
    <citation type="submission" date="2014-02" db="EMBL/GenBank/DDBJ databases">
        <title>The genome sequence of Colletotrichum simmondsii CBS122122.</title>
        <authorList>
            <person name="Baroncelli R."/>
            <person name="Thon M.R."/>
        </authorList>
    </citation>
    <scope>NUCLEOTIDE SEQUENCE [LARGE SCALE GENOMIC DNA]</scope>
    <source>
        <strain evidence="1 2">CBS122122</strain>
    </source>
</reference>
<proteinExistence type="predicted"/>
<evidence type="ECO:0000313" key="1">
    <source>
        <dbReference type="EMBL" id="KXH48419.1"/>
    </source>
</evidence>
<accession>A0A135TK16</accession>
<comment type="caution">
    <text evidence="1">The sequence shown here is derived from an EMBL/GenBank/DDBJ whole genome shotgun (WGS) entry which is preliminary data.</text>
</comment>
<gene>
    <name evidence="1" type="ORF">CSIM01_04798</name>
</gene>
<evidence type="ECO:0000313" key="2">
    <source>
        <dbReference type="Proteomes" id="UP000070328"/>
    </source>
</evidence>
<keyword evidence="2" id="KW-1185">Reference proteome</keyword>
<dbReference type="Proteomes" id="UP000070328">
    <property type="component" value="Unassembled WGS sequence"/>
</dbReference>